<dbReference type="PANTHER" id="PTHR43656:SF2">
    <property type="entry name" value="BINDING OXIDOREDUCTASE, PUTATIVE (AFU_ORTHOLOGUE AFUA_2G08260)-RELATED"/>
    <property type="match status" value="1"/>
</dbReference>
<feature type="domain" description="NADH:flavin oxidoreductase/NADH oxidase N-terminal" evidence="3">
    <location>
        <begin position="3"/>
        <end position="331"/>
    </location>
</feature>
<sequence length="363" mass="39799">MSKMFEQTAISSMVLSNRFVRSATWEGMAADDGAVTPKLINTMTELAKGGVGLIITGHSYVRPEGKAGLFQLGAYKDELIPGLQEMTKAVHDCGTKIVMQIAHAGRFTAKKLTGETPLVVSEEPGKTYHEITDQDIRDLVVAFADAAGRAKAAGFDGVQIHAAHGYLLSQFLSPLFNRRQDAYGGDIQNRSRILMEVYQAIRKTVGQDYPVLIKLNCSDFNDNGLKLEESLQVGRMLADTGLNALELSGGLLSDKKLSPSRTGIKTEEDEAYFREEARRFKSAISIPLILVGGIRSLSVAERLVEEGVTDYISMSRPLIREPNLINRWKSGDHRKAECISDNSCFRVAISGNGVSCAVKDRQR</sequence>
<dbReference type="STRING" id="767817.Desgi_1621"/>
<keyword evidence="5" id="KW-1185">Reference proteome</keyword>
<dbReference type="OrthoDB" id="9772736at2"/>
<dbReference type="InterPro" id="IPR051799">
    <property type="entry name" value="NADH_flavin_oxidoreductase"/>
</dbReference>
<dbReference type="GO" id="GO:0016491">
    <property type="term" value="F:oxidoreductase activity"/>
    <property type="evidence" value="ECO:0007669"/>
    <property type="project" value="UniProtKB-KW"/>
</dbReference>
<dbReference type="PANTHER" id="PTHR43656">
    <property type="entry name" value="BINDING OXIDOREDUCTASE, PUTATIVE (AFU_ORTHOLOGUE AFUA_2G08260)-RELATED"/>
    <property type="match status" value="1"/>
</dbReference>
<evidence type="ECO:0000259" key="3">
    <source>
        <dbReference type="Pfam" id="PF00724"/>
    </source>
</evidence>
<dbReference type="EMBL" id="CP003273">
    <property type="protein sequence ID" value="AGL01097.1"/>
    <property type="molecule type" value="Genomic_DNA"/>
</dbReference>
<dbReference type="KEGG" id="dgi:Desgi_1621"/>
<dbReference type="Proteomes" id="UP000013520">
    <property type="component" value="Chromosome"/>
</dbReference>
<evidence type="ECO:0000313" key="5">
    <source>
        <dbReference type="Proteomes" id="UP000013520"/>
    </source>
</evidence>
<keyword evidence="1" id="KW-0285">Flavoprotein</keyword>
<dbReference type="GO" id="GO:0010181">
    <property type="term" value="F:FMN binding"/>
    <property type="evidence" value="ECO:0007669"/>
    <property type="project" value="InterPro"/>
</dbReference>
<dbReference type="HOGENOM" id="CLU_012153_2_3_9"/>
<dbReference type="RefSeq" id="WP_006523961.1">
    <property type="nucleotide sequence ID" value="NC_021184.1"/>
</dbReference>
<evidence type="ECO:0000256" key="1">
    <source>
        <dbReference type="ARBA" id="ARBA00022630"/>
    </source>
</evidence>
<dbReference type="AlphaFoldDB" id="R4KHH1"/>
<keyword evidence="2" id="KW-0560">Oxidoreductase</keyword>
<dbReference type="InterPro" id="IPR001155">
    <property type="entry name" value="OxRdtase_FMN_N"/>
</dbReference>
<dbReference type="Gene3D" id="3.20.20.70">
    <property type="entry name" value="Aldolase class I"/>
    <property type="match status" value="1"/>
</dbReference>
<name>R4KHH1_9FIRM</name>
<evidence type="ECO:0000313" key="4">
    <source>
        <dbReference type="EMBL" id="AGL01097.1"/>
    </source>
</evidence>
<organism evidence="4 5">
    <name type="scientific">Desulfoscipio gibsoniae DSM 7213</name>
    <dbReference type="NCBI Taxonomy" id="767817"/>
    <lineage>
        <taxon>Bacteria</taxon>
        <taxon>Bacillati</taxon>
        <taxon>Bacillota</taxon>
        <taxon>Clostridia</taxon>
        <taxon>Eubacteriales</taxon>
        <taxon>Desulfallaceae</taxon>
        <taxon>Desulfoscipio</taxon>
    </lineage>
</organism>
<dbReference type="eggNOG" id="COG1902">
    <property type="taxonomic scope" value="Bacteria"/>
</dbReference>
<dbReference type="InterPro" id="IPR013785">
    <property type="entry name" value="Aldolase_TIM"/>
</dbReference>
<evidence type="ECO:0000256" key="2">
    <source>
        <dbReference type="ARBA" id="ARBA00023002"/>
    </source>
</evidence>
<proteinExistence type="predicted"/>
<gene>
    <name evidence="4" type="ORF">Desgi_1621</name>
</gene>
<dbReference type="Pfam" id="PF00724">
    <property type="entry name" value="Oxidored_FMN"/>
    <property type="match status" value="1"/>
</dbReference>
<dbReference type="SUPFAM" id="SSF51395">
    <property type="entry name" value="FMN-linked oxidoreductases"/>
    <property type="match status" value="1"/>
</dbReference>
<accession>R4KHH1</accession>
<reference evidence="4 5" key="1">
    <citation type="submission" date="2012-01" db="EMBL/GenBank/DDBJ databases">
        <title>Complete sequence of Desulfotomaculum gibsoniae DSM 7213.</title>
        <authorList>
            <consortium name="US DOE Joint Genome Institute"/>
            <person name="Lucas S."/>
            <person name="Han J."/>
            <person name="Lapidus A."/>
            <person name="Cheng J.-F."/>
            <person name="Goodwin L."/>
            <person name="Pitluck S."/>
            <person name="Peters L."/>
            <person name="Ovchinnikova G."/>
            <person name="Teshima H."/>
            <person name="Detter J.C."/>
            <person name="Han C."/>
            <person name="Tapia R."/>
            <person name="Land M."/>
            <person name="Hauser L."/>
            <person name="Kyrpides N."/>
            <person name="Ivanova N."/>
            <person name="Pagani I."/>
            <person name="Parshina S."/>
            <person name="Plugge C."/>
            <person name="Muyzer G."/>
            <person name="Kuever J."/>
            <person name="Ivanova A."/>
            <person name="Nazina T."/>
            <person name="Klenk H.-P."/>
            <person name="Brambilla E."/>
            <person name="Spring S."/>
            <person name="Stams A.F."/>
            <person name="Woyke T."/>
        </authorList>
    </citation>
    <scope>NUCLEOTIDE SEQUENCE [LARGE SCALE GENOMIC DNA]</scope>
    <source>
        <strain evidence="4 5">DSM 7213</strain>
    </source>
</reference>
<protein>
    <submittedName>
        <fullName evidence="4">NADH:flavin oxidoreductase</fullName>
    </submittedName>
</protein>
<dbReference type="CDD" id="cd02803">
    <property type="entry name" value="OYE_like_FMN_family"/>
    <property type="match status" value="1"/>
</dbReference>